<dbReference type="Pfam" id="PF00171">
    <property type="entry name" value="Aldedh"/>
    <property type="match status" value="1"/>
</dbReference>
<comment type="caution">
    <text evidence="5">The sequence shown here is derived from an EMBL/GenBank/DDBJ whole genome shotgun (WGS) entry which is preliminary data.</text>
</comment>
<dbReference type="AlphaFoldDB" id="A0A8S1KCQ9"/>
<evidence type="ECO:0000259" key="4">
    <source>
        <dbReference type="Pfam" id="PF00171"/>
    </source>
</evidence>
<evidence type="ECO:0000313" key="6">
    <source>
        <dbReference type="Proteomes" id="UP000688137"/>
    </source>
</evidence>
<keyword evidence="3" id="KW-0520">NAD</keyword>
<dbReference type="FunFam" id="3.40.605.10:FF:000019">
    <property type="entry name" value="probable aldehyde dehydrogenase"/>
    <property type="match status" value="1"/>
</dbReference>
<keyword evidence="2" id="KW-0560">Oxidoreductase</keyword>
<dbReference type="PANTHER" id="PTHR43521:SF7">
    <property type="entry name" value="DELTA-1-PYRROLINE-5-CARBOXYLATE DEHYDROGENASE 12A1, MITOCHONDRIAL"/>
    <property type="match status" value="1"/>
</dbReference>
<dbReference type="EMBL" id="CAJJDM010000017">
    <property type="protein sequence ID" value="CAD8053019.1"/>
    <property type="molecule type" value="Genomic_DNA"/>
</dbReference>
<evidence type="ECO:0000313" key="5">
    <source>
        <dbReference type="EMBL" id="CAD8053019.1"/>
    </source>
</evidence>
<reference evidence="5" key="1">
    <citation type="submission" date="2021-01" db="EMBL/GenBank/DDBJ databases">
        <authorList>
            <consortium name="Genoscope - CEA"/>
            <person name="William W."/>
        </authorList>
    </citation>
    <scope>NUCLEOTIDE SEQUENCE</scope>
</reference>
<dbReference type="InterPro" id="IPR016160">
    <property type="entry name" value="Ald_DH_CS_CYS"/>
</dbReference>
<comment type="similarity">
    <text evidence="1">Belongs to the aldehyde dehydrogenase family.</text>
</comment>
<dbReference type="Proteomes" id="UP000688137">
    <property type="component" value="Unassembled WGS sequence"/>
</dbReference>
<accession>A0A8S1KCQ9</accession>
<dbReference type="InterPro" id="IPR015590">
    <property type="entry name" value="Aldehyde_DH_dom"/>
</dbReference>
<proteinExistence type="inferred from homology"/>
<evidence type="ECO:0000256" key="3">
    <source>
        <dbReference type="ARBA" id="ARBA00023027"/>
    </source>
</evidence>
<organism evidence="5 6">
    <name type="scientific">Paramecium primaurelia</name>
    <dbReference type="NCBI Taxonomy" id="5886"/>
    <lineage>
        <taxon>Eukaryota</taxon>
        <taxon>Sar</taxon>
        <taxon>Alveolata</taxon>
        <taxon>Ciliophora</taxon>
        <taxon>Intramacronucleata</taxon>
        <taxon>Oligohymenophorea</taxon>
        <taxon>Peniculida</taxon>
        <taxon>Parameciidae</taxon>
        <taxon>Paramecium</taxon>
    </lineage>
</organism>
<dbReference type="PANTHER" id="PTHR43521">
    <property type="entry name" value="ALPHA-AMINOADIPIC SEMIALDEHYDE DEHYDROGENASE"/>
    <property type="match status" value="1"/>
</dbReference>
<dbReference type="OMA" id="NGFRWPF"/>
<keyword evidence="6" id="KW-1185">Reference proteome</keyword>
<dbReference type="PROSITE" id="PS00070">
    <property type="entry name" value="ALDEHYDE_DEHYDR_CYS"/>
    <property type="match status" value="1"/>
</dbReference>
<sequence length="531" mass="59758">MNTKIQEKISNPNFIQNTFPLNLTDLSENNPYRAMNFINGIWKYASNYLEILDPLNGDKFILVPNNLTEEEINEYSDAAKQCPKTGLHNPLKNPERYNLYGEIFHRASFLLGLPQVEDYFVHLIQRVAPKSEIQARGEVKVTQRFLMNFSGDQCRFLTRSFNVSGDVQGQQSSGYRFPYGPVAIIAPFNFPLEIPALQMMGALLTGNRLTIKGDQRVSVVLEMFLRLLHLAGLPPTDCDLIHCDGPQMESLLKRTNFRLLQFTGSSGIAERLCNVMNGKIKIEDAGFDWKILGPDVIEFDYVAYQSDQDAYAFSGQKCSAQSILFAHKNWVQAGILDKIKLLAEQRNLKDLTICPILTWNNQRIQAHLDKLIAIQGAKVLFGGKPISEQHKIPECYGSYLPTAVYIPLQQIKDNFELVTTEVFGPFQVVTEYENEDHVIEILEYIPHNLTAGVVSNDIRFVQKILANTINGVTYAGIKARTTGAPQNHWFGPCGDPRGTGIGSPEAIIQTWTTHREIIMDIGTTPKTLTQS</sequence>
<gene>
    <name evidence="5" type="ORF">PPRIM_AZ9-3.1.T0200117</name>
</gene>
<evidence type="ECO:0000256" key="2">
    <source>
        <dbReference type="ARBA" id="ARBA00023002"/>
    </source>
</evidence>
<evidence type="ECO:0000256" key="1">
    <source>
        <dbReference type="ARBA" id="ARBA00009986"/>
    </source>
</evidence>
<feature type="domain" description="Aldehyde dehydrogenase" evidence="4">
    <location>
        <begin position="47"/>
        <end position="487"/>
    </location>
</feature>
<dbReference type="InterPro" id="IPR044638">
    <property type="entry name" value="ALDH7A1-like"/>
</dbReference>
<name>A0A8S1KCQ9_PARPR</name>
<protein>
    <recommendedName>
        <fullName evidence="4">Aldehyde dehydrogenase domain-containing protein</fullName>
    </recommendedName>
</protein>
<dbReference type="GO" id="GO:0004029">
    <property type="term" value="F:aldehyde dehydrogenase (NAD+) activity"/>
    <property type="evidence" value="ECO:0007669"/>
    <property type="project" value="InterPro"/>
</dbReference>